<feature type="transmembrane region" description="Helical" evidence="5">
    <location>
        <begin position="274"/>
        <end position="297"/>
    </location>
</feature>
<dbReference type="RefSeq" id="WP_309488099.1">
    <property type="nucleotide sequence ID" value="NZ_JAENIG010000001.1"/>
</dbReference>
<keyword evidence="5" id="KW-1133">Transmembrane helix</keyword>
<dbReference type="EMBL" id="JAENIG010000001">
    <property type="protein sequence ID" value="MBK1853502.1"/>
    <property type="molecule type" value="Genomic_DNA"/>
</dbReference>
<evidence type="ECO:0000259" key="6">
    <source>
        <dbReference type="PROSITE" id="PS50011"/>
    </source>
</evidence>
<keyword evidence="7" id="KW-0723">Serine/threonine-protein kinase</keyword>
<dbReference type="SMART" id="SM00220">
    <property type="entry name" value="S_TKc"/>
    <property type="match status" value="1"/>
</dbReference>
<dbReference type="Gene3D" id="1.10.510.10">
    <property type="entry name" value="Transferase(Phosphotransferase) domain 1"/>
    <property type="match status" value="1"/>
</dbReference>
<dbReference type="InterPro" id="IPR011009">
    <property type="entry name" value="Kinase-like_dom_sf"/>
</dbReference>
<gene>
    <name evidence="7" type="ORF">JIN83_00870</name>
</gene>
<keyword evidence="1" id="KW-0808">Transferase</keyword>
<dbReference type="AlphaFoldDB" id="A0AAE2SAR0"/>
<dbReference type="Pfam" id="PF00069">
    <property type="entry name" value="Pkinase"/>
    <property type="match status" value="1"/>
</dbReference>
<evidence type="ECO:0000313" key="8">
    <source>
        <dbReference type="Proteomes" id="UP000634206"/>
    </source>
</evidence>
<dbReference type="Gene3D" id="3.30.200.20">
    <property type="entry name" value="Phosphorylase Kinase, domain 1"/>
    <property type="match status" value="1"/>
</dbReference>
<dbReference type="PANTHER" id="PTHR43289">
    <property type="entry name" value="MITOGEN-ACTIVATED PROTEIN KINASE KINASE KINASE 20-RELATED"/>
    <property type="match status" value="1"/>
</dbReference>
<name>A0AAE2SAR0_9BACT</name>
<feature type="domain" description="Protein kinase" evidence="6">
    <location>
        <begin position="1"/>
        <end position="247"/>
    </location>
</feature>
<evidence type="ECO:0000256" key="1">
    <source>
        <dbReference type="ARBA" id="ARBA00022679"/>
    </source>
</evidence>
<evidence type="ECO:0000256" key="5">
    <source>
        <dbReference type="SAM" id="Phobius"/>
    </source>
</evidence>
<dbReference type="GO" id="GO:0005524">
    <property type="term" value="F:ATP binding"/>
    <property type="evidence" value="ECO:0007669"/>
    <property type="project" value="UniProtKB-KW"/>
</dbReference>
<dbReference type="PROSITE" id="PS00108">
    <property type="entry name" value="PROTEIN_KINASE_ST"/>
    <property type="match status" value="1"/>
</dbReference>
<dbReference type="PROSITE" id="PS50011">
    <property type="entry name" value="PROTEIN_KINASE_DOM"/>
    <property type="match status" value="1"/>
</dbReference>
<dbReference type="SUPFAM" id="SSF56112">
    <property type="entry name" value="Protein kinase-like (PK-like)"/>
    <property type="match status" value="1"/>
</dbReference>
<keyword evidence="8" id="KW-1185">Reference proteome</keyword>
<keyword evidence="3 7" id="KW-0418">Kinase</keyword>
<evidence type="ECO:0000313" key="7">
    <source>
        <dbReference type="EMBL" id="MBK1853502.1"/>
    </source>
</evidence>
<proteinExistence type="predicted"/>
<organism evidence="7 8">
    <name type="scientific">Oceaniferula flava</name>
    <dbReference type="NCBI Taxonomy" id="2800421"/>
    <lineage>
        <taxon>Bacteria</taxon>
        <taxon>Pseudomonadati</taxon>
        <taxon>Verrucomicrobiota</taxon>
        <taxon>Verrucomicrobiia</taxon>
        <taxon>Verrucomicrobiales</taxon>
        <taxon>Verrucomicrobiaceae</taxon>
        <taxon>Oceaniferula</taxon>
    </lineage>
</organism>
<dbReference type="Proteomes" id="UP000634206">
    <property type="component" value="Unassembled WGS sequence"/>
</dbReference>
<protein>
    <submittedName>
        <fullName evidence="7">Serine/threonine protein kinase</fullName>
    </submittedName>
</protein>
<keyword evidence="2" id="KW-0547">Nucleotide-binding</keyword>
<dbReference type="InterPro" id="IPR000719">
    <property type="entry name" value="Prot_kinase_dom"/>
</dbReference>
<evidence type="ECO:0000256" key="4">
    <source>
        <dbReference type="ARBA" id="ARBA00022840"/>
    </source>
</evidence>
<dbReference type="PANTHER" id="PTHR43289:SF34">
    <property type="entry name" value="SERINE_THREONINE-PROTEIN KINASE YBDM-RELATED"/>
    <property type="match status" value="1"/>
</dbReference>
<dbReference type="GO" id="GO:0004674">
    <property type="term" value="F:protein serine/threonine kinase activity"/>
    <property type="evidence" value="ECO:0007669"/>
    <property type="project" value="UniProtKB-KW"/>
</dbReference>
<reference evidence="7" key="1">
    <citation type="submission" date="2021-01" db="EMBL/GenBank/DDBJ databases">
        <title>Modified the classification status of verrucomicrobia.</title>
        <authorList>
            <person name="Feng X."/>
        </authorList>
    </citation>
    <scope>NUCLEOTIDE SEQUENCE</scope>
    <source>
        <strain evidence="7">5K15</strain>
    </source>
</reference>
<evidence type="ECO:0000256" key="2">
    <source>
        <dbReference type="ARBA" id="ARBA00022741"/>
    </source>
</evidence>
<accession>A0AAE2SAR0</accession>
<evidence type="ECO:0000256" key="3">
    <source>
        <dbReference type="ARBA" id="ARBA00022777"/>
    </source>
</evidence>
<keyword evidence="4" id="KW-0067">ATP-binding</keyword>
<comment type="caution">
    <text evidence="7">The sequence shown here is derived from an EMBL/GenBank/DDBJ whole genome shotgun (WGS) entry which is preliminary data.</text>
</comment>
<dbReference type="InterPro" id="IPR008271">
    <property type="entry name" value="Ser/Thr_kinase_AS"/>
</dbReference>
<sequence length="736" mass="81952">MVFAARDTTLQRDVAIKILNEEYSKDEVRMQQFEHEALITAGISHPHIVRVYTVGQTAGVYFIAMEMVPGENLEQRIAKEGAVKEDELLPIASEIIAGLDAAHDAGLIHRDVKPGNILFDAAGHVKIVDFGLALVTQGGKAKADEIWATPYYVPPEALDGIEEDFRSDIYALGATLYHAFSGQPPISSETKSTREVRKAKENIPPLAKVAPWLKPETCYLVDKAMAINPEDRFSSYAEMEQACEDAYQVTQGNGASEPIHSKERARRRGASHKGLISLIATSAVVLALLVIAGYMVIQKKSATPDEAPVLGATEEPVEQPEVSDDGEYSPEVAAKVSSMFRSSHAFLEEKKYDEAKDVFIQLMRDPDVQEPAATWAGVEAVIATWLSGNPGDASSAIGQVRQHMQQREISNDSEMGRLVHRLGSLQSIKNPEVKENTMEVVHLMAVALKNWEMGAWQDAVPLFKRIVQMPFAEGSPLSVYPEISKRYLADYRRLRPMFDQSEPTSIEQARARLDELKQALGELQTRGRAKFHIRVWQIRLMVHIREMREQAEREGIEKNKAPRYTEVMPKFRELVAKAHFAKASELLQDVRINEHAVEERDAYVYLTDSASAFLGGLEEVIPDQGVALEVTDLEGKVYQEILGSKPGGLRLKGENGEVFLPWGKLQPDSVLLIHQKAFRQTLGTLEGQLRTEQAVCYAWLTGLLDKAKRAASVLSEVNGNFEKQWEATMKALHHDA</sequence>
<keyword evidence="5" id="KW-0812">Transmembrane</keyword>
<dbReference type="CDD" id="cd14014">
    <property type="entry name" value="STKc_PknB_like"/>
    <property type="match status" value="1"/>
</dbReference>
<keyword evidence="5" id="KW-0472">Membrane</keyword>